<evidence type="ECO:0000313" key="3">
    <source>
        <dbReference type="EMBL" id="TWU03133.1"/>
    </source>
</evidence>
<sequence length="206" mass="23314">MIESFNGKPQATEFENAGACGLPLNENAQTCNQSTRRCASGLYVCGVAALSGKFFLPLDHILKFMSDLSVTHRFVIPETALSWSASRSSGPGGQNVNKVNSRVTLRWTPQPQDGFDEAWCHRFEKRYANRINQEGEFILHSDKTRDQIRNLADARARLVTMLLECRVPPKTRTPTRPTLGSKKRRIEGKKRLSQKKRLRGTPRRDD</sequence>
<evidence type="ECO:0000256" key="1">
    <source>
        <dbReference type="SAM" id="MobiDB-lite"/>
    </source>
</evidence>
<accession>A0A5C6ASV8</accession>
<keyword evidence="4" id="KW-1185">Reference proteome</keyword>
<dbReference type="Gene3D" id="3.30.160.20">
    <property type="match status" value="1"/>
</dbReference>
<keyword evidence="3" id="KW-0378">Hydrolase</keyword>
<dbReference type="PANTHER" id="PTHR11075">
    <property type="entry name" value="PEPTIDE CHAIN RELEASE FACTOR"/>
    <property type="match status" value="1"/>
</dbReference>
<dbReference type="InterPro" id="IPR052104">
    <property type="entry name" value="Mito_Release_Factor_mL62"/>
</dbReference>
<dbReference type="NCBIfam" id="NF006718">
    <property type="entry name" value="PRK09256.1"/>
    <property type="match status" value="1"/>
</dbReference>
<feature type="domain" description="Prokaryotic-type class I peptide chain release factors" evidence="2">
    <location>
        <begin position="74"/>
        <end position="198"/>
    </location>
</feature>
<evidence type="ECO:0000259" key="2">
    <source>
        <dbReference type="Pfam" id="PF00472"/>
    </source>
</evidence>
<reference evidence="3 4" key="1">
    <citation type="submission" date="2019-02" db="EMBL/GenBank/DDBJ databases">
        <title>Deep-cultivation of Planctomycetes and their phenomic and genomic characterization uncovers novel biology.</title>
        <authorList>
            <person name="Wiegand S."/>
            <person name="Jogler M."/>
            <person name="Boedeker C."/>
            <person name="Pinto D."/>
            <person name="Vollmers J."/>
            <person name="Rivas-Marin E."/>
            <person name="Kohn T."/>
            <person name="Peeters S.H."/>
            <person name="Heuer A."/>
            <person name="Rast P."/>
            <person name="Oberbeckmann S."/>
            <person name="Bunk B."/>
            <person name="Jeske O."/>
            <person name="Meyerdierks A."/>
            <person name="Storesund J.E."/>
            <person name="Kallscheuer N."/>
            <person name="Luecker S."/>
            <person name="Lage O.M."/>
            <person name="Pohl T."/>
            <person name="Merkel B.J."/>
            <person name="Hornburger P."/>
            <person name="Mueller R.-W."/>
            <person name="Bruemmer F."/>
            <person name="Labrenz M."/>
            <person name="Spormann A.M."/>
            <person name="Op Den Camp H."/>
            <person name="Overmann J."/>
            <person name="Amann R."/>
            <person name="Jetten M.S.M."/>
            <person name="Mascher T."/>
            <person name="Medema M.H."/>
            <person name="Devos D.P."/>
            <person name="Kaster A.-K."/>
            <person name="Ovreas L."/>
            <person name="Rohde M."/>
            <person name="Galperin M.Y."/>
            <person name="Jogler C."/>
        </authorList>
    </citation>
    <scope>NUCLEOTIDE SEQUENCE [LARGE SCALE GENOMIC DNA]</scope>
    <source>
        <strain evidence="3 4">Pla100</strain>
    </source>
</reference>
<feature type="region of interest" description="Disordered" evidence="1">
    <location>
        <begin position="168"/>
        <end position="206"/>
    </location>
</feature>
<feature type="compositionally biased region" description="Low complexity" evidence="1">
    <location>
        <begin position="168"/>
        <end position="178"/>
    </location>
</feature>
<dbReference type="Pfam" id="PF00472">
    <property type="entry name" value="RF-1"/>
    <property type="match status" value="1"/>
</dbReference>
<dbReference type="GO" id="GO:0016150">
    <property type="term" value="F:translation release factor activity, codon nonspecific"/>
    <property type="evidence" value="ECO:0007669"/>
    <property type="project" value="TreeGrafter"/>
</dbReference>
<dbReference type="Proteomes" id="UP000316213">
    <property type="component" value="Unassembled WGS sequence"/>
</dbReference>
<dbReference type="EC" id="3.1.1.29" evidence="3"/>
<dbReference type="EMBL" id="SJPM01000001">
    <property type="protein sequence ID" value="TWU03133.1"/>
    <property type="molecule type" value="Genomic_DNA"/>
</dbReference>
<dbReference type="AlphaFoldDB" id="A0A5C6ASV8"/>
<comment type="caution">
    <text evidence="3">The sequence shown here is derived from an EMBL/GenBank/DDBJ whole genome shotgun (WGS) entry which is preliminary data.</text>
</comment>
<organism evidence="3 4">
    <name type="scientific">Neorhodopirellula pilleata</name>
    <dbReference type="NCBI Taxonomy" id="2714738"/>
    <lineage>
        <taxon>Bacteria</taxon>
        <taxon>Pseudomonadati</taxon>
        <taxon>Planctomycetota</taxon>
        <taxon>Planctomycetia</taxon>
        <taxon>Pirellulales</taxon>
        <taxon>Pirellulaceae</taxon>
        <taxon>Neorhodopirellula</taxon>
    </lineage>
</organism>
<dbReference type="SUPFAM" id="SSF110916">
    <property type="entry name" value="Peptidyl-tRNA hydrolase domain-like"/>
    <property type="match status" value="1"/>
</dbReference>
<proteinExistence type="predicted"/>
<gene>
    <name evidence="3" type="primary">arfB</name>
    <name evidence="3" type="ORF">Pla100_00510</name>
</gene>
<evidence type="ECO:0000313" key="4">
    <source>
        <dbReference type="Proteomes" id="UP000316213"/>
    </source>
</evidence>
<dbReference type="PANTHER" id="PTHR11075:SF54">
    <property type="entry name" value="LARGE RIBOSOMAL SUBUNIT PROTEIN ML62"/>
    <property type="match status" value="1"/>
</dbReference>
<protein>
    <submittedName>
        <fullName evidence="3">Peptidyl-tRNA hydrolase ArfB</fullName>
        <ecNumber evidence="3">3.1.1.29</ecNumber>
    </submittedName>
</protein>
<name>A0A5C6ASV8_9BACT</name>
<dbReference type="InterPro" id="IPR000352">
    <property type="entry name" value="Pep_chain_release_fac_I"/>
</dbReference>
<feature type="compositionally biased region" description="Basic residues" evidence="1">
    <location>
        <begin position="181"/>
        <end position="206"/>
    </location>
</feature>
<dbReference type="GO" id="GO:0004045">
    <property type="term" value="F:peptidyl-tRNA hydrolase activity"/>
    <property type="evidence" value="ECO:0007669"/>
    <property type="project" value="UniProtKB-EC"/>
</dbReference>